<dbReference type="Proteomes" id="UP001317001">
    <property type="component" value="Chromosome"/>
</dbReference>
<evidence type="ECO:0000256" key="1">
    <source>
        <dbReference type="ARBA" id="ARBA00023015"/>
    </source>
</evidence>
<dbReference type="RefSeq" id="WP_257499457.1">
    <property type="nucleotide sequence ID" value="NZ_CP102382.1"/>
</dbReference>
<name>A0ABY5NSJ0_9FLAO</name>
<organism evidence="5 6">
    <name type="scientific">Paenimyroides aestuarii</name>
    <dbReference type="NCBI Taxonomy" id="2968490"/>
    <lineage>
        <taxon>Bacteria</taxon>
        <taxon>Pseudomonadati</taxon>
        <taxon>Bacteroidota</taxon>
        <taxon>Flavobacteriia</taxon>
        <taxon>Flavobacteriales</taxon>
        <taxon>Flavobacteriaceae</taxon>
        <taxon>Paenimyroides</taxon>
    </lineage>
</organism>
<evidence type="ECO:0000313" key="5">
    <source>
        <dbReference type="EMBL" id="UUV21532.1"/>
    </source>
</evidence>
<keyword evidence="1" id="KW-0805">Transcription regulation</keyword>
<accession>A0ABY5NSJ0</accession>
<dbReference type="InterPro" id="IPR020449">
    <property type="entry name" value="Tscrpt_reg_AraC-type_HTH"/>
</dbReference>
<evidence type="ECO:0000256" key="2">
    <source>
        <dbReference type="ARBA" id="ARBA00023125"/>
    </source>
</evidence>
<evidence type="ECO:0000256" key="3">
    <source>
        <dbReference type="ARBA" id="ARBA00023163"/>
    </source>
</evidence>
<keyword evidence="6" id="KW-1185">Reference proteome</keyword>
<evidence type="ECO:0000313" key="6">
    <source>
        <dbReference type="Proteomes" id="UP001317001"/>
    </source>
</evidence>
<dbReference type="PANTHER" id="PTHR43280:SF32">
    <property type="entry name" value="TRANSCRIPTIONAL REGULATORY PROTEIN"/>
    <property type="match status" value="1"/>
</dbReference>
<dbReference type="InterPro" id="IPR018060">
    <property type="entry name" value="HTH_AraC"/>
</dbReference>
<evidence type="ECO:0000259" key="4">
    <source>
        <dbReference type="PROSITE" id="PS01124"/>
    </source>
</evidence>
<proteinExistence type="predicted"/>
<dbReference type="EMBL" id="CP102382">
    <property type="protein sequence ID" value="UUV21532.1"/>
    <property type="molecule type" value="Genomic_DNA"/>
</dbReference>
<dbReference type="Gene3D" id="1.10.10.60">
    <property type="entry name" value="Homeodomain-like"/>
    <property type="match status" value="1"/>
</dbReference>
<dbReference type="InterPro" id="IPR009057">
    <property type="entry name" value="Homeodomain-like_sf"/>
</dbReference>
<feature type="domain" description="HTH araC/xylS-type" evidence="4">
    <location>
        <begin position="186"/>
        <end position="284"/>
    </location>
</feature>
<dbReference type="SUPFAM" id="SSF46689">
    <property type="entry name" value="Homeodomain-like"/>
    <property type="match status" value="1"/>
</dbReference>
<dbReference type="PRINTS" id="PR00032">
    <property type="entry name" value="HTHARAC"/>
</dbReference>
<dbReference type="Pfam" id="PF12833">
    <property type="entry name" value="HTH_18"/>
    <property type="match status" value="1"/>
</dbReference>
<dbReference type="PANTHER" id="PTHR43280">
    <property type="entry name" value="ARAC-FAMILY TRANSCRIPTIONAL REGULATOR"/>
    <property type="match status" value="1"/>
</dbReference>
<reference evidence="5 6" key="1">
    <citation type="submission" date="2022-08" db="EMBL/GenBank/DDBJ databases">
        <title>Myroides zhujiangensis sp. nov., a novel bacterium isolated from sediment in the Pearl River Estuary.</title>
        <authorList>
            <person name="Cui L."/>
        </authorList>
    </citation>
    <scope>NUCLEOTIDE SEQUENCE [LARGE SCALE GENOMIC DNA]</scope>
    <source>
        <strain evidence="5 6">SCSIO 72103</strain>
    </source>
</reference>
<keyword evidence="2" id="KW-0238">DNA-binding</keyword>
<sequence length="285" mass="32489">MQIGNIPVCTIDMFAGNAHDFWMGSVDDALKNPVFRSAHQARFYMVFINENASGTIAINNQSYVLSDFQIAVVKPNSINQIDCKTTSNSQVICFAEAFFSLRYHENMLDQFSFLENENAAFISVSSQCFYSLKEMVGLAEKEFLSNKKDALKALRSYLNIILIEINRNYKPLKVSISQGFAKDKALKFQQLIKKHAHENALPSFYADKLHISTNYLNRISKQHFGVSAGAFIRNHIILESKRILHFTSLTVSEIAFQLGFDHVSYFSAFFKKETGETPEQFRKSK</sequence>
<keyword evidence="3" id="KW-0804">Transcription</keyword>
<gene>
    <name evidence="5" type="ORF">NPX36_00285</name>
</gene>
<protein>
    <submittedName>
        <fullName evidence="5">Helix-turn-helix domain-containing protein</fullName>
    </submittedName>
</protein>
<dbReference type="SMART" id="SM00342">
    <property type="entry name" value="HTH_ARAC"/>
    <property type="match status" value="1"/>
</dbReference>
<dbReference type="PROSITE" id="PS01124">
    <property type="entry name" value="HTH_ARAC_FAMILY_2"/>
    <property type="match status" value="1"/>
</dbReference>